<dbReference type="AlphaFoldDB" id="A0A7R9CL02"/>
<feature type="coiled-coil region" evidence="1">
    <location>
        <begin position="193"/>
        <end position="241"/>
    </location>
</feature>
<feature type="region of interest" description="Disordered" evidence="2">
    <location>
        <begin position="1054"/>
        <end position="1088"/>
    </location>
</feature>
<evidence type="ECO:0000256" key="1">
    <source>
        <dbReference type="SAM" id="Coils"/>
    </source>
</evidence>
<organism evidence="3">
    <name type="scientific">Timema cristinae</name>
    <name type="common">Walking stick</name>
    <dbReference type="NCBI Taxonomy" id="61476"/>
    <lineage>
        <taxon>Eukaryota</taxon>
        <taxon>Metazoa</taxon>
        <taxon>Ecdysozoa</taxon>
        <taxon>Arthropoda</taxon>
        <taxon>Hexapoda</taxon>
        <taxon>Insecta</taxon>
        <taxon>Pterygota</taxon>
        <taxon>Neoptera</taxon>
        <taxon>Polyneoptera</taxon>
        <taxon>Phasmatodea</taxon>
        <taxon>Timematodea</taxon>
        <taxon>Timematoidea</taxon>
        <taxon>Timematidae</taxon>
        <taxon>Timema</taxon>
    </lineage>
</organism>
<evidence type="ECO:0000256" key="2">
    <source>
        <dbReference type="SAM" id="MobiDB-lite"/>
    </source>
</evidence>
<feature type="coiled-coil region" evidence="1">
    <location>
        <begin position="674"/>
        <end position="760"/>
    </location>
</feature>
<evidence type="ECO:0000313" key="3">
    <source>
        <dbReference type="EMBL" id="CAD7396965.1"/>
    </source>
</evidence>
<name>A0A7R9CL02_TIMCR</name>
<accession>A0A7R9CL02</accession>
<keyword evidence="1" id="KW-0175">Coiled coil</keyword>
<sequence>MEVVKDENLELRVLLFKLDQDLGEMQLLYNNVKKTLTETQTNMMESEKLLKTSEATQTTLVDKLKKTEEEKQDLKTKFQMLELKMANLEILVKSFEQENTGLKLFVKDTSLRATDQDIMIRDLTAERDRLKHDLGKMMGEKQLLDAQLHQFEGNKINLQDKSSMLLTKTMQQDSQIWTLNCERNHLHQEVENLRATTSSLVKLEIQVQGLEREKSELRQRLNDSQIKLSILESRLEAVAAENDIKKDLEGWANKAKTTGLQNEQIEILKVEKTKLQQKLDIYNTKITEQELDIKTLNAQNINLQQELDKLNKFITNLKNQPPNIEKEKVDHILKSNDSISRLSVKESDHLRTGLVADSTVPVNYTICLIEKSSDKNEYVKSLENENITLKEDKEELNSEITYLVYKLDATTYKKNELKSQLHQIRLKINGSNEGLKRAFQASTEQLEEAEDDITIMRKQLQEHDGKTECNTHELERMRQQLRNLNRDLESLKFQICSKERDIKLLEEYRRKYILLRKVETQHVALKRDYNHLSLEHKRLLNILRTGVKDNIDYLKEQLIRLDTDNTTLRRDNERLIEELDNALENYQEIRNQESSLSALLLHSENGKESLQKELCSLSLQVSQHTEINNLNTDHVNKLEGIISELNIYIDTLKLEMNTASHKHEEERYLLKEQNDELTRVNVELMNELTKLRDQIKHHEVQISKSERRVDDAQKEVDQCKEVIKVLREKIDLDNKRNDEVKELRLRLTQAELNYQCYLDKTLKQQETLIESAKREVTLQQHLTDREKELLTQLRLAQEQEAKMTELVDMLNSELGSVKEEVREKDTHLQLNITKLQTITTEKEKLQKDYERSTLLNLKLQQGLSHANMSLVRTMESMEEKDSVLNSLQLQLSQLTEACQCQDNCEHDVTSEQLLSTQKKAQRLTAEVGRLTKLQEASNAEITSLHEKIHKLRVGALSSNSQVKCAAQKLRQTLDENTMLRALIQQLNNENKYLGNEVQLLQATLHNSRQQDEGEEQLNTVFNLQQLNVQQERIIEQLTARLHYKNNSFKRLDTKNSVQEPGRTYLPSDGEWNQPPSHHLPTCVISASS</sequence>
<gene>
    <name evidence="3" type="ORF">TCEB3V08_LOCUS3862</name>
</gene>
<feature type="coiled-coil region" evidence="1">
    <location>
        <begin position="969"/>
        <end position="1003"/>
    </location>
</feature>
<dbReference type="EMBL" id="OC317450">
    <property type="protein sequence ID" value="CAD7396965.1"/>
    <property type="molecule type" value="Genomic_DNA"/>
</dbReference>
<proteinExistence type="predicted"/>
<protein>
    <submittedName>
        <fullName evidence="3">Uncharacterized protein</fullName>
    </submittedName>
</protein>
<feature type="coiled-coil region" evidence="1">
    <location>
        <begin position="57"/>
        <end position="140"/>
    </location>
</feature>
<feature type="coiled-coil region" evidence="1">
    <location>
        <begin position="432"/>
        <end position="599"/>
    </location>
</feature>
<feature type="coiled-coil region" evidence="1">
    <location>
        <begin position="265"/>
        <end position="320"/>
    </location>
</feature>
<reference evidence="3" key="1">
    <citation type="submission" date="2020-11" db="EMBL/GenBank/DDBJ databases">
        <authorList>
            <person name="Tran Van P."/>
        </authorList>
    </citation>
    <scope>NUCLEOTIDE SEQUENCE</scope>
</reference>